<dbReference type="InterPro" id="IPR003593">
    <property type="entry name" value="AAA+_ATPase"/>
</dbReference>
<name>A0AAF0CR46_9BACT</name>
<dbReference type="RefSeq" id="WP_330929055.1">
    <property type="nucleotide sequence ID" value="NZ_CP119075.1"/>
</dbReference>
<dbReference type="AlphaFoldDB" id="A0AAF0CR46"/>
<evidence type="ECO:0000313" key="7">
    <source>
        <dbReference type="EMBL" id="WED66499.1"/>
    </source>
</evidence>
<gene>
    <name evidence="7" type="ORF">PXH66_06510</name>
</gene>
<dbReference type="Pfam" id="PF07724">
    <property type="entry name" value="AAA_2"/>
    <property type="match status" value="1"/>
</dbReference>
<dbReference type="Pfam" id="PF10431">
    <property type="entry name" value="ClpB_D2-small"/>
    <property type="match status" value="1"/>
</dbReference>
<protein>
    <submittedName>
        <fullName evidence="7">AAA family ATPase</fullName>
    </submittedName>
</protein>
<dbReference type="InterPro" id="IPR019489">
    <property type="entry name" value="Clp_ATPase_C"/>
</dbReference>
<keyword evidence="3" id="KW-0143">Chaperone</keyword>
<reference evidence="7" key="1">
    <citation type="submission" date="2023-03" db="EMBL/GenBank/DDBJ databases">
        <title>Lomoglobus Profundus gen. nov., sp. nov., a novel member of the phylum Verrucomicrobia, isolated from deep-marine sediment of South China Sea.</title>
        <authorList>
            <person name="Ahmad T."/>
            <person name="Ishaq S.E."/>
            <person name="Wang F."/>
        </authorList>
    </citation>
    <scope>NUCLEOTIDE SEQUENCE</scope>
    <source>
        <strain evidence="7">LMO-M01</strain>
    </source>
</reference>
<dbReference type="Gene3D" id="3.40.50.300">
    <property type="entry name" value="P-loop containing nucleotide triphosphate hydrolases"/>
    <property type="match status" value="1"/>
</dbReference>
<evidence type="ECO:0000256" key="4">
    <source>
        <dbReference type="SAM" id="MobiDB-lite"/>
    </source>
</evidence>
<proteinExistence type="predicted"/>
<accession>A0AAF0CR46</accession>
<dbReference type="PANTHER" id="PTHR48102">
    <property type="entry name" value="ATP-DEPENDENT CLP PROTEASE ATP-BINDING SUBUNIT CLPX-LIKE, MITOCHONDRIAL-RELATED"/>
    <property type="match status" value="1"/>
</dbReference>
<feature type="domain" description="AAA+ ATPase" evidence="5">
    <location>
        <begin position="114"/>
        <end position="281"/>
    </location>
</feature>
<dbReference type="EMBL" id="CP119075">
    <property type="protein sequence ID" value="WED66499.1"/>
    <property type="molecule type" value="Genomic_DNA"/>
</dbReference>
<dbReference type="SMART" id="SM01086">
    <property type="entry name" value="ClpB_D2-small"/>
    <property type="match status" value="1"/>
</dbReference>
<feature type="region of interest" description="Disordered" evidence="4">
    <location>
        <begin position="21"/>
        <end position="52"/>
    </location>
</feature>
<dbReference type="InterPro" id="IPR050052">
    <property type="entry name" value="ATP-dep_Clp_protease_ClpX"/>
</dbReference>
<dbReference type="InterPro" id="IPR003959">
    <property type="entry name" value="ATPase_AAA_core"/>
</dbReference>
<dbReference type="SUPFAM" id="SSF52540">
    <property type="entry name" value="P-loop containing nucleoside triphosphate hydrolases"/>
    <property type="match status" value="1"/>
</dbReference>
<evidence type="ECO:0000313" key="8">
    <source>
        <dbReference type="Proteomes" id="UP001218638"/>
    </source>
</evidence>
<dbReference type="GO" id="GO:0005524">
    <property type="term" value="F:ATP binding"/>
    <property type="evidence" value="ECO:0007669"/>
    <property type="project" value="UniProtKB-KW"/>
</dbReference>
<dbReference type="Proteomes" id="UP001218638">
    <property type="component" value="Chromosome"/>
</dbReference>
<evidence type="ECO:0000256" key="2">
    <source>
        <dbReference type="ARBA" id="ARBA00022840"/>
    </source>
</evidence>
<keyword evidence="2" id="KW-0067">ATP-binding</keyword>
<organism evidence="7 8">
    <name type="scientific">Synoicihabitans lomoniglobus</name>
    <dbReference type="NCBI Taxonomy" id="2909285"/>
    <lineage>
        <taxon>Bacteria</taxon>
        <taxon>Pseudomonadati</taxon>
        <taxon>Verrucomicrobiota</taxon>
        <taxon>Opitutia</taxon>
        <taxon>Opitutales</taxon>
        <taxon>Opitutaceae</taxon>
        <taxon>Synoicihabitans</taxon>
    </lineage>
</organism>
<dbReference type="SMART" id="SM00382">
    <property type="entry name" value="AAA"/>
    <property type="match status" value="1"/>
</dbReference>
<sequence length="539" mass="59840">MSEKTPQDPFEQLPKQIKDLLRSSPFGGGAQSGVTPEDRGSSYTAPDSEDKAHEEVLDRIRNFNLRPREIRDHLDRFVIQQREAKKVLSVAICDHYNHVRRCLENPALRERDYAKQNILLLGPTGVGKTYLMRCIARMIGVPFVRADATKFSETGYMGGDVEDLVRDLVKAADGDVDLAQYGIVYIDEIDKIAQSSGSSGGRDVSGRGVQINLLKLMEETDVSLTSQNDIASQMQAMMEMQRGGKPRKRTINTRHILFIVSGAFDKLAESVKKRIQSSQIGFGAGATADTPLSEFLRHAQSRDIIDYGMEPEFVGRLPVRVACQSLTASDLQKVLLTSEGSILQQYRADFAGYKIDFDITPDAVAEIARRAHEENTGARGLMTVLEQVFRNFKFELPSTGITSFKIDESTVAKPEAALRELLSANADEQRDVLRSEVQAFADRFAEDHGFTLAFDEGAITALIEQSLAIDKTIRALCEERFHDFHHGLTLLAKDDTTTTIPITAEVVADPEKALSHWVVERFRHDTADSAKTATAAESE</sequence>
<evidence type="ECO:0000256" key="1">
    <source>
        <dbReference type="ARBA" id="ARBA00022741"/>
    </source>
</evidence>
<feature type="domain" description="Clp ATPase C-terminal" evidence="6">
    <location>
        <begin position="326"/>
        <end position="418"/>
    </location>
</feature>
<evidence type="ECO:0000256" key="3">
    <source>
        <dbReference type="ARBA" id="ARBA00023186"/>
    </source>
</evidence>
<dbReference type="PANTHER" id="PTHR48102:SF7">
    <property type="entry name" value="ATP-DEPENDENT CLP PROTEASE ATP-BINDING SUBUNIT CLPX-LIKE, MITOCHONDRIAL"/>
    <property type="match status" value="1"/>
</dbReference>
<keyword evidence="8" id="KW-1185">Reference proteome</keyword>
<dbReference type="GO" id="GO:0016887">
    <property type="term" value="F:ATP hydrolysis activity"/>
    <property type="evidence" value="ECO:0007669"/>
    <property type="project" value="InterPro"/>
</dbReference>
<evidence type="ECO:0000259" key="5">
    <source>
        <dbReference type="SMART" id="SM00382"/>
    </source>
</evidence>
<dbReference type="Gene3D" id="1.10.8.60">
    <property type="match status" value="1"/>
</dbReference>
<dbReference type="InterPro" id="IPR027417">
    <property type="entry name" value="P-loop_NTPase"/>
</dbReference>
<dbReference type="GO" id="GO:0051603">
    <property type="term" value="P:proteolysis involved in protein catabolic process"/>
    <property type="evidence" value="ECO:0007669"/>
    <property type="project" value="TreeGrafter"/>
</dbReference>
<keyword evidence="1" id="KW-0547">Nucleotide-binding</keyword>
<dbReference type="KEGG" id="slom:PXH66_06510"/>
<evidence type="ECO:0000259" key="6">
    <source>
        <dbReference type="SMART" id="SM01086"/>
    </source>
</evidence>